<accession>A0AA40IU83</accession>
<evidence type="ECO:0000313" key="2">
    <source>
        <dbReference type="Proteomes" id="UP000027770"/>
    </source>
</evidence>
<comment type="caution">
    <text evidence="1">The sequence shown here is derived from an EMBL/GenBank/DDBJ whole genome shotgun (WGS) entry which is preliminary data.</text>
</comment>
<dbReference type="Proteomes" id="UP000027770">
    <property type="component" value="Unassembled WGS sequence"/>
</dbReference>
<dbReference type="EMBL" id="JENW01000061">
    <property type="protein sequence ID" value="KEI16411.1"/>
    <property type="molecule type" value="Genomic_DNA"/>
</dbReference>
<keyword evidence="2" id="KW-1185">Reference proteome</keyword>
<evidence type="ECO:0000313" key="1">
    <source>
        <dbReference type="EMBL" id="KEI16411.1"/>
    </source>
</evidence>
<dbReference type="RefSeq" id="WP_039219040.1">
    <property type="nucleotide sequence ID" value="NZ_JENW01000061.1"/>
</dbReference>
<gene>
    <name evidence="1" type="ORF">Z959_09705</name>
</gene>
<proteinExistence type="predicted"/>
<reference evidence="1 2" key="1">
    <citation type="submission" date="2014-02" db="EMBL/GenBank/DDBJ databases">
        <title>Plasmidome dynamics in the species complex Clostridium novyi sensu lato converts strains of independent lineages into distinctly different pathogens.</title>
        <authorList>
            <person name="Skarin H."/>
            <person name="Segerman B."/>
        </authorList>
    </citation>
    <scope>NUCLEOTIDE SEQUENCE [LARGE SCALE GENOMIC DNA]</scope>
    <source>
        <strain evidence="1 2">ATCC 27606</strain>
    </source>
</reference>
<dbReference type="AlphaFoldDB" id="A0AA40IU83"/>
<sequence>MIPFLIELTKEFKKVCKESYLEINTDDEVKYPYVTFSYSGEALENTREGFYIDVDIFDNCGADTIRLEQLTEDIRKHFIKTRILTDKVLLQFKVSSRRMIPTTNKQIKRRWLQLYCKVDWRE</sequence>
<protein>
    <submittedName>
        <fullName evidence="1">Uncharacterized protein</fullName>
    </submittedName>
</protein>
<organism evidence="1 2">
    <name type="scientific">Clostridium novyi B str. ATCC 27606</name>
    <dbReference type="NCBI Taxonomy" id="1443123"/>
    <lineage>
        <taxon>Bacteria</taxon>
        <taxon>Bacillati</taxon>
        <taxon>Bacillota</taxon>
        <taxon>Clostridia</taxon>
        <taxon>Eubacteriales</taxon>
        <taxon>Clostridiaceae</taxon>
        <taxon>Clostridium</taxon>
    </lineage>
</organism>
<name>A0AA40IU83_CLONO</name>